<dbReference type="PANTHER" id="PTHR39185:SF1">
    <property type="entry name" value="SWARMING MOTILITY PROTEIN SWRD"/>
    <property type="match status" value="1"/>
</dbReference>
<gene>
    <name evidence="1" type="ORF">LL038_02555</name>
</gene>
<keyword evidence="1" id="KW-0282">Flagellum</keyword>
<dbReference type="PANTHER" id="PTHR39185">
    <property type="entry name" value="SWARMING MOTILITY PROTEIN SWRD"/>
    <property type="match status" value="1"/>
</dbReference>
<evidence type="ECO:0000313" key="2">
    <source>
        <dbReference type="Proteomes" id="UP001164733"/>
    </source>
</evidence>
<keyword evidence="1" id="KW-0966">Cell projection</keyword>
<dbReference type="InterPro" id="IPR009384">
    <property type="entry name" value="SwrD-like"/>
</dbReference>
<dbReference type="Pfam" id="PF06289">
    <property type="entry name" value="FlbD"/>
    <property type="match status" value="1"/>
</dbReference>
<keyword evidence="1" id="KW-0969">Cilium</keyword>
<name>A0AA47I661_9CLOT</name>
<organism evidence="1 2">
    <name type="scientific">Clostridium estertheticum</name>
    <dbReference type="NCBI Taxonomy" id="238834"/>
    <lineage>
        <taxon>Bacteria</taxon>
        <taxon>Bacillati</taxon>
        <taxon>Bacillota</taxon>
        <taxon>Clostridia</taxon>
        <taxon>Eubacteriales</taxon>
        <taxon>Clostridiaceae</taxon>
        <taxon>Clostridium</taxon>
    </lineage>
</organism>
<dbReference type="RefSeq" id="WP_216104905.1">
    <property type="nucleotide sequence ID" value="NZ_CP077610.1"/>
</dbReference>
<protein>
    <submittedName>
        <fullName evidence="1">Flagellar FlbD family protein</fullName>
    </submittedName>
</protein>
<dbReference type="Proteomes" id="UP001164733">
    <property type="component" value="Chromosome"/>
</dbReference>
<accession>A0AA47I661</accession>
<dbReference type="AlphaFoldDB" id="A0AA47I661"/>
<proteinExistence type="predicted"/>
<dbReference type="EMBL" id="CP086239">
    <property type="protein sequence ID" value="WAG61147.1"/>
    <property type="molecule type" value="Genomic_DNA"/>
</dbReference>
<reference evidence="1" key="1">
    <citation type="submission" date="2021-11" db="EMBL/GenBank/DDBJ databases">
        <title>Clostridia strains as spoilage organisms.</title>
        <authorList>
            <person name="Wambui J."/>
            <person name="Stevens M.J.A."/>
            <person name="Stephan R."/>
        </authorList>
    </citation>
    <scope>NUCLEOTIDE SEQUENCE</scope>
    <source>
        <strain evidence="1">CF009</strain>
    </source>
</reference>
<sequence>MIKLTGLNNKEFVLNAEVIEKIEIMPETLITLTNGKKYIVIESTDEVIEEVIKYKNRIFTGKF</sequence>
<evidence type="ECO:0000313" key="1">
    <source>
        <dbReference type="EMBL" id="WAG61147.1"/>
    </source>
</evidence>